<evidence type="ECO:0000256" key="9">
    <source>
        <dbReference type="ARBA" id="ARBA00023136"/>
    </source>
</evidence>
<dbReference type="HAMAP" id="MF_01393">
    <property type="entry name" value="ATP_synth_a_bact"/>
    <property type="match status" value="1"/>
</dbReference>
<dbReference type="GO" id="GO:0005886">
    <property type="term" value="C:plasma membrane"/>
    <property type="evidence" value="ECO:0007669"/>
    <property type="project" value="UniProtKB-SubCell"/>
</dbReference>
<dbReference type="CDD" id="cd00310">
    <property type="entry name" value="ATP-synt_Fo_a_6"/>
    <property type="match status" value="1"/>
</dbReference>
<keyword evidence="6 11" id="KW-0375">Hydrogen ion transport</keyword>
<comment type="similarity">
    <text evidence="2 11 12">Belongs to the ATPase A chain family.</text>
</comment>
<dbReference type="SUPFAM" id="SSF81336">
    <property type="entry name" value="F1F0 ATP synthase subunit A"/>
    <property type="match status" value="1"/>
</dbReference>
<feature type="transmembrane region" description="Helical" evidence="11">
    <location>
        <begin position="335"/>
        <end position="353"/>
    </location>
</feature>
<evidence type="ECO:0000256" key="2">
    <source>
        <dbReference type="ARBA" id="ARBA00006810"/>
    </source>
</evidence>
<dbReference type="RefSeq" id="WP_259073513.1">
    <property type="nucleotide sequence ID" value="NZ_JANTZN010000007.1"/>
</dbReference>
<evidence type="ECO:0000256" key="8">
    <source>
        <dbReference type="ARBA" id="ARBA00023065"/>
    </source>
</evidence>
<dbReference type="PROSITE" id="PS00449">
    <property type="entry name" value="ATPASE_A"/>
    <property type="match status" value="1"/>
</dbReference>
<evidence type="ECO:0000256" key="11">
    <source>
        <dbReference type="HAMAP-Rule" id="MF_01393"/>
    </source>
</evidence>
<dbReference type="PANTHER" id="PTHR11410">
    <property type="entry name" value="ATP SYNTHASE SUBUNIT A"/>
    <property type="match status" value="1"/>
</dbReference>
<keyword evidence="8 11" id="KW-0406">Ion transport</keyword>
<evidence type="ECO:0000313" key="14">
    <source>
        <dbReference type="Proteomes" id="UP001155010"/>
    </source>
</evidence>
<keyword evidence="10 11" id="KW-0066">ATP synthesis</keyword>
<feature type="transmembrane region" description="Helical" evidence="11">
    <location>
        <begin position="257"/>
        <end position="276"/>
    </location>
</feature>
<comment type="function">
    <text evidence="11 12">Key component of the proton channel; it plays a direct role in the translocation of protons across the membrane.</text>
</comment>
<accession>A0A9X2ZS48</accession>
<dbReference type="Pfam" id="PF00119">
    <property type="entry name" value="ATP-synt_A"/>
    <property type="match status" value="1"/>
</dbReference>
<keyword evidence="7 11" id="KW-1133">Transmembrane helix</keyword>
<dbReference type="AlphaFoldDB" id="A0A9X2ZS48"/>
<protein>
    <recommendedName>
        <fullName evidence="11 12">ATP synthase subunit a</fullName>
    </recommendedName>
    <alternativeName>
        <fullName evidence="11">ATP synthase F0 sector subunit a</fullName>
    </alternativeName>
    <alternativeName>
        <fullName evidence="11">F-ATPase subunit 6</fullName>
    </alternativeName>
</protein>
<keyword evidence="3 11" id="KW-0813">Transport</keyword>
<evidence type="ECO:0000256" key="6">
    <source>
        <dbReference type="ARBA" id="ARBA00022781"/>
    </source>
</evidence>
<dbReference type="InterPro" id="IPR045083">
    <property type="entry name" value="ATP_synth_F0_asu_bact/mt"/>
</dbReference>
<feature type="transmembrane region" description="Helical" evidence="11">
    <location>
        <begin position="222"/>
        <end position="245"/>
    </location>
</feature>
<evidence type="ECO:0000256" key="3">
    <source>
        <dbReference type="ARBA" id="ARBA00022448"/>
    </source>
</evidence>
<dbReference type="GO" id="GO:0046933">
    <property type="term" value="F:proton-transporting ATP synthase activity, rotational mechanism"/>
    <property type="evidence" value="ECO:0007669"/>
    <property type="project" value="UniProtKB-UniRule"/>
</dbReference>
<dbReference type="PRINTS" id="PR00123">
    <property type="entry name" value="ATPASEA"/>
</dbReference>
<name>A0A9X2ZS48_9BACT</name>
<feature type="transmembrane region" description="Helical" evidence="11">
    <location>
        <begin position="282"/>
        <end position="303"/>
    </location>
</feature>
<dbReference type="NCBIfam" id="TIGR01131">
    <property type="entry name" value="ATP_synt_6_or_A"/>
    <property type="match status" value="1"/>
</dbReference>
<dbReference type="PANTHER" id="PTHR11410:SF0">
    <property type="entry name" value="ATP SYNTHASE SUBUNIT A"/>
    <property type="match status" value="1"/>
</dbReference>
<comment type="subcellular location">
    <subcellularLocation>
        <location evidence="11 12">Cell membrane</location>
        <topology evidence="11 12">Multi-pass membrane protein</topology>
    </subcellularLocation>
    <subcellularLocation>
        <location evidence="1">Membrane</location>
        <topology evidence="1">Multi-pass membrane protein</topology>
    </subcellularLocation>
</comment>
<reference evidence="13" key="1">
    <citation type="submission" date="2022-08" db="EMBL/GenBank/DDBJ databases">
        <title>Genomic Encyclopedia of Type Strains, Phase V (KMG-V): Genome sequencing to study the core and pangenomes of soil and plant-associated prokaryotes.</title>
        <authorList>
            <person name="Whitman W."/>
        </authorList>
    </citation>
    <scope>NUCLEOTIDE SEQUENCE</scope>
    <source>
        <strain evidence="13">SP2017</strain>
    </source>
</reference>
<evidence type="ECO:0000256" key="12">
    <source>
        <dbReference type="RuleBase" id="RU000483"/>
    </source>
</evidence>
<dbReference type="GO" id="GO:0045259">
    <property type="term" value="C:proton-transporting ATP synthase complex"/>
    <property type="evidence" value="ECO:0007669"/>
    <property type="project" value="UniProtKB-KW"/>
</dbReference>
<proteinExistence type="inferred from homology"/>
<evidence type="ECO:0000256" key="5">
    <source>
        <dbReference type="ARBA" id="ARBA00022692"/>
    </source>
</evidence>
<evidence type="ECO:0000256" key="10">
    <source>
        <dbReference type="ARBA" id="ARBA00023310"/>
    </source>
</evidence>
<feature type="transmembrane region" description="Helical" evidence="11">
    <location>
        <begin position="129"/>
        <end position="147"/>
    </location>
</feature>
<evidence type="ECO:0000256" key="4">
    <source>
        <dbReference type="ARBA" id="ARBA00022547"/>
    </source>
</evidence>
<keyword evidence="4 11" id="KW-0138">CF(0)</keyword>
<dbReference type="Proteomes" id="UP001155010">
    <property type="component" value="Unassembled WGS sequence"/>
</dbReference>
<dbReference type="EMBL" id="JANUBB010000008">
    <property type="protein sequence ID" value="MCS3952115.1"/>
    <property type="molecule type" value="Genomic_DNA"/>
</dbReference>
<dbReference type="InterPro" id="IPR023011">
    <property type="entry name" value="ATP_synth_F0_asu_AS"/>
</dbReference>
<evidence type="ECO:0000313" key="13">
    <source>
        <dbReference type="EMBL" id="MCS3952115.1"/>
    </source>
</evidence>
<evidence type="ECO:0000256" key="7">
    <source>
        <dbReference type="ARBA" id="ARBA00022989"/>
    </source>
</evidence>
<keyword evidence="9 11" id="KW-0472">Membrane</keyword>
<keyword evidence="11" id="KW-1003">Cell membrane</keyword>
<gene>
    <name evidence="11" type="primary">atpB</name>
    <name evidence="13" type="ORF">GGP83_002078</name>
</gene>
<organism evidence="13 14">
    <name type="scientific">Salinibacter ruber</name>
    <dbReference type="NCBI Taxonomy" id="146919"/>
    <lineage>
        <taxon>Bacteria</taxon>
        <taxon>Pseudomonadati</taxon>
        <taxon>Rhodothermota</taxon>
        <taxon>Rhodothermia</taxon>
        <taxon>Rhodothermales</taxon>
        <taxon>Salinibacteraceae</taxon>
        <taxon>Salinibacter</taxon>
    </lineage>
</organism>
<feature type="transmembrane region" description="Helical" evidence="11">
    <location>
        <begin position="192"/>
        <end position="216"/>
    </location>
</feature>
<dbReference type="Gene3D" id="1.20.120.220">
    <property type="entry name" value="ATP synthase, F0 complex, subunit A"/>
    <property type="match status" value="1"/>
</dbReference>
<sequence>MSLALPAAPAKAADGELTLEGIVNNTILGHAEDGYYLNLKPFAQVELPRIMLVRTADGALTLEAYGSTKGLLQNGPYGLAAHGDGEGHADPITASAELAEAIEAKEHLHSTAVRTSGEVVADLSISRHLIFGLLAMLIVLGVFIALAQRYKKDHDRPEAPKGVFQNMMEVLVVFVRDEIAKPNIPDGKWRTFLPYLLTAFFFILVANILGLVPFAGAATSNIAVTGVMAIMTFSIVLLYGSSDYYKELLTGPPDAPVLIRIILVPIEIIGLVMRHLALAIRLFANMMGGSLIIFSLIGLVFMMNVIMGEAAAWSTTVISIGFTVFILLLKLLVAFIQAYVFTILSALFIGMAVEEHHPDGEEAAEPDVGLDGRVEDRLDAVEDKMEDRVQPTTA</sequence>
<dbReference type="InterPro" id="IPR000568">
    <property type="entry name" value="ATP_synth_F0_asu"/>
</dbReference>
<feature type="transmembrane region" description="Helical" evidence="11">
    <location>
        <begin position="310"/>
        <end position="329"/>
    </location>
</feature>
<keyword evidence="5 11" id="KW-0812">Transmembrane</keyword>
<evidence type="ECO:0000256" key="1">
    <source>
        <dbReference type="ARBA" id="ARBA00004141"/>
    </source>
</evidence>
<dbReference type="InterPro" id="IPR035908">
    <property type="entry name" value="F0_ATP_A_sf"/>
</dbReference>
<comment type="caution">
    <text evidence="13">The sequence shown here is derived from an EMBL/GenBank/DDBJ whole genome shotgun (WGS) entry which is preliminary data.</text>
</comment>